<dbReference type="InterPro" id="IPR023927">
    <property type="entry name" value="SbnA"/>
</dbReference>
<dbReference type="AlphaFoldDB" id="A0A3B0BPU1"/>
<name>A0A3B0BPU1_9ACTN</name>
<evidence type="ECO:0000256" key="1">
    <source>
        <dbReference type="ARBA" id="ARBA00001933"/>
    </source>
</evidence>
<dbReference type="CDD" id="cd01561">
    <property type="entry name" value="CBS_like"/>
    <property type="match status" value="1"/>
</dbReference>
<dbReference type="GO" id="GO:0016740">
    <property type="term" value="F:transferase activity"/>
    <property type="evidence" value="ECO:0007669"/>
    <property type="project" value="UniProtKB-KW"/>
</dbReference>
<sequence>MIYQSTHEMILDDVFLDLSGFISGVNLLLKVEGFNPAGSIKMKAAVGLLEDAEDRGLLGPGGHVIESSSGNLGIALSSVCAARGYRFTCVVDPNTSAHSIALMRAYGAEVVSVDRRDSNGGYLQSRIDYIHRRIAGDPELVWPNQYANPANPRAHYERTAAAIVKQGLDVDYLFVGAGTTGTLMGCVAYFRENSPQTKVIAVDTVGSVTFGNPPGRRHIPGLGTSRRPEILDPEQIGNVVMVPEIEAVHMCRLLAAKRGIAAGGSTGSVLAAVERRRAEIPSGARVVAIAPDLGDRYLSTIYDDAWVRERFGAEAAAPSSGSFPPRAQPRVPAQSCRS</sequence>
<protein>
    <submittedName>
        <fullName evidence="7">2,3-diaminopropionate biosynthesis protein SbnA</fullName>
    </submittedName>
</protein>
<comment type="cofactor">
    <cofactor evidence="1">
        <name>pyridoxal 5'-phosphate</name>
        <dbReference type="ChEBI" id="CHEBI:597326"/>
    </cofactor>
</comment>
<evidence type="ECO:0000256" key="3">
    <source>
        <dbReference type="ARBA" id="ARBA00022679"/>
    </source>
</evidence>
<reference evidence="7 8" key="1">
    <citation type="journal article" date="2015" name="Antonie Van Leeuwenhoek">
        <title>Streptomyces klenkii sp. nov., isolated from deep marine sediment.</title>
        <authorList>
            <person name="Veyisoglu A."/>
            <person name="Sahin N."/>
        </authorList>
    </citation>
    <scope>NUCLEOTIDE SEQUENCE [LARGE SCALE GENOMIC DNA]</scope>
    <source>
        <strain evidence="7 8">KCTC 29202</strain>
    </source>
</reference>
<dbReference type="Gene3D" id="3.40.50.1100">
    <property type="match status" value="2"/>
</dbReference>
<dbReference type="InterPro" id="IPR036052">
    <property type="entry name" value="TrpB-like_PALP_sf"/>
</dbReference>
<evidence type="ECO:0000313" key="8">
    <source>
        <dbReference type="Proteomes" id="UP000270343"/>
    </source>
</evidence>
<evidence type="ECO:0000259" key="6">
    <source>
        <dbReference type="Pfam" id="PF00291"/>
    </source>
</evidence>
<proteinExistence type="predicted"/>
<keyword evidence="3" id="KW-0808">Transferase</keyword>
<dbReference type="OrthoDB" id="5176350at2"/>
<dbReference type="Pfam" id="PF00291">
    <property type="entry name" value="PALP"/>
    <property type="match status" value="1"/>
</dbReference>
<dbReference type="InterPro" id="IPR050214">
    <property type="entry name" value="Cys_Synth/Cystath_Beta-Synth"/>
</dbReference>
<dbReference type="InterPro" id="IPR001926">
    <property type="entry name" value="TrpB-like_PALP"/>
</dbReference>
<accession>A0A3B0BPU1</accession>
<keyword evidence="8" id="KW-1185">Reference proteome</keyword>
<evidence type="ECO:0000256" key="2">
    <source>
        <dbReference type="ARBA" id="ARBA00011738"/>
    </source>
</evidence>
<evidence type="ECO:0000313" key="7">
    <source>
        <dbReference type="EMBL" id="RKN74601.1"/>
    </source>
</evidence>
<dbReference type="GO" id="GO:1901605">
    <property type="term" value="P:alpha-amino acid metabolic process"/>
    <property type="evidence" value="ECO:0007669"/>
    <property type="project" value="UniProtKB-ARBA"/>
</dbReference>
<dbReference type="PANTHER" id="PTHR10314">
    <property type="entry name" value="CYSTATHIONINE BETA-SYNTHASE"/>
    <property type="match status" value="1"/>
</dbReference>
<keyword evidence="4" id="KW-0663">Pyridoxal phosphate</keyword>
<feature type="region of interest" description="Disordered" evidence="5">
    <location>
        <begin position="315"/>
        <end position="338"/>
    </location>
</feature>
<evidence type="ECO:0000256" key="4">
    <source>
        <dbReference type="ARBA" id="ARBA00022898"/>
    </source>
</evidence>
<dbReference type="EMBL" id="RBAM01000004">
    <property type="protein sequence ID" value="RKN74601.1"/>
    <property type="molecule type" value="Genomic_DNA"/>
</dbReference>
<gene>
    <name evidence="7" type="primary">sbnA</name>
    <name evidence="7" type="ORF">D7231_12240</name>
</gene>
<dbReference type="NCBIfam" id="TIGR03945">
    <property type="entry name" value="PLP_SbnA_fam"/>
    <property type="match status" value="1"/>
</dbReference>
<dbReference type="SUPFAM" id="SSF53686">
    <property type="entry name" value="Tryptophan synthase beta subunit-like PLP-dependent enzymes"/>
    <property type="match status" value="1"/>
</dbReference>
<feature type="domain" description="Tryptophan synthase beta chain-like PALP" evidence="6">
    <location>
        <begin position="23"/>
        <end position="292"/>
    </location>
</feature>
<organism evidence="7 8">
    <name type="scientific">Streptomyces klenkii</name>
    <dbReference type="NCBI Taxonomy" id="1420899"/>
    <lineage>
        <taxon>Bacteria</taxon>
        <taxon>Bacillati</taxon>
        <taxon>Actinomycetota</taxon>
        <taxon>Actinomycetes</taxon>
        <taxon>Kitasatosporales</taxon>
        <taxon>Streptomycetaceae</taxon>
        <taxon>Streptomyces</taxon>
    </lineage>
</organism>
<dbReference type="Proteomes" id="UP000270343">
    <property type="component" value="Unassembled WGS sequence"/>
</dbReference>
<comment type="caution">
    <text evidence="7">The sequence shown here is derived from an EMBL/GenBank/DDBJ whole genome shotgun (WGS) entry which is preliminary data.</text>
</comment>
<comment type="subunit">
    <text evidence="2">Homodimer.</text>
</comment>
<evidence type="ECO:0000256" key="5">
    <source>
        <dbReference type="SAM" id="MobiDB-lite"/>
    </source>
</evidence>